<feature type="compositionally biased region" description="Basic and acidic residues" evidence="10">
    <location>
        <begin position="120"/>
        <end position="131"/>
    </location>
</feature>
<keyword evidence="8" id="KW-0325">Glycoprotein</keyword>
<feature type="compositionally biased region" description="Basic and acidic residues" evidence="10">
    <location>
        <begin position="212"/>
        <end position="235"/>
    </location>
</feature>
<keyword evidence="4 11" id="KW-1133">Transmembrane helix</keyword>
<keyword evidence="7" id="KW-0675">Receptor</keyword>
<feature type="compositionally biased region" description="Low complexity" evidence="10">
    <location>
        <begin position="343"/>
        <end position="353"/>
    </location>
</feature>
<evidence type="ECO:0000256" key="11">
    <source>
        <dbReference type="SAM" id="Phobius"/>
    </source>
</evidence>
<dbReference type="STRING" id="623744.A0A553QFX7"/>
<evidence type="ECO:0000256" key="1">
    <source>
        <dbReference type="ARBA" id="ARBA00004606"/>
    </source>
</evidence>
<feature type="compositionally biased region" description="Low complexity" evidence="10">
    <location>
        <begin position="132"/>
        <end position="146"/>
    </location>
</feature>
<accession>A0A553QFX7</accession>
<organism evidence="13 14">
    <name type="scientific">Danionella cerebrum</name>
    <dbReference type="NCBI Taxonomy" id="2873325"/>
    <lineage>
        <taxon>Eukaryota</taxon>
        <taxon>Metazoa</taxon>
        <taxon>Chordata</taxon>
        <taxon>Craniata</taxon>
        <taxon>Vertebrata</taxon>
        <taxon>Euteleostomi</taxon>
        <taxon>Actinopterygii</taxon>
        <taxon>Neopterygii</taxon>
        <taxon>Teleostei</taxon>
        <taxon>Ostariophysi</taxon>
        <taxon>Cypriniformes</taxon>
        <taxon>Danionidae</taxon>
        <taxon>Danioninae</taxon>
        <taxon>Danionella</taxon>
    </lineage>
</organism>
<dbReference type="Pfam" id="PF00530">
    <property type="entry name" value="SRCR"/>
    <property type="match status" value="1"/>
</dbReference>
<dbReference type="Proteomes" id="UP000316079">
    <property type="component" value="Unassembled WGS sequence"/>
</dbReference>
<dbReference type="AlphaFoldDB" id="A0A553QFX7"/>
<evidence type="ECO:0000256" key="3">
    <source>
        <dbReference type="ARBA" id="ARBA00022968"/>
    </source>
</evidence>
<dbReference type="PROSITE" id="PS50287">
    <property type="entry name" value="SRCR_2"/>
    <property type="match status" value="1"/>
</dbReference>
<dbReference type="Pfam" id="PF01391">
    <property type="entry name" value="Collagen"/>
    <property type="match status" value="2"/>
</dbReference>
<feature type="disulfide bond" evidence="9">
    <location>
        <begin position="311"/>
        <end position="321"/>
    </location>
</feature>
<dbReference type="PANTHER" id="PTHR48071:SF18">
    <property type="entry name" value="DELETED IN MALIGNANT BRAIN TUMORS 1 PROTEIN-RELATED"/>
    <property type="match status" value="1"/>
</dbReference>
<gene>
    <name evidence="13" type="ORF">DNTS_016930</name>
</gene>
<name>A0A553QFX7_9TELE</name>
<keyword evidence="3" id="KW-0735">Signal-anchor</keyword>
<dbReference type="InterPro" id="IPR008160">
    <property type="entry name" value="Collagen"/>
</dbReference>
<evidence type="ECO:0000256" key="9">
    <source>
        <dbReference type="PROSITE-ProRule" id="PRU00196"/>
    </source>
</evidence>
<keyword evidence="6 9" id="KW-1015">Disulfide bond</keyword>
<evidence type="ECO:0000256" key="10">
    <source>
        <dbReference type="SAM" id="MobiDB-lite"/>
    </source>
</evidence>
<dbReference type="InterPro" id="IPR036772">
    <property type="entry name" value="SRCR-like_dom_sf"/>
</dbReference>
<dbReference type="SUPFAM" id="SSF56487">
    <property type="entry name" value="SRCR-like"/>
    <property type="match status" value="1"/>
</dbReference>
<keyword evidence="2 11" id="KW-0812">Transmembrane</keyword>
<feature type="region of interest" description="Disordered" evidence="10">
    <location>
        <begin position="341"/>
        <end position="363"/>
    </location>
</feature>
<comment type="caution">
    <text evidence="9">Lacks conserved residue(s) required for the propagation of feature annotation.</text>
</comment>
<keyword evidence="14" id="KW-1185">Reference proteome</keyword>
<dbReference type="Gene3D" id="3.10.250.10">
    <property type="entry name" value="SRCR-like domain"/>
    <property type="match status" value="1"/>
</dbReference>
<feature type="compositionally biased region" description="Low complexity" evidence="10">
    <location>
        <begin position="98"/>
        <end position="107"/>
    </location>
</feature>
<dbReference type="EMBL" id="SRMA01026018">
    <property type="protein sequence ID" value="TRY88840.1"/>
    <property type="molecule type" value="Genomic_DNA"/>
</dbReference>
<feature type="transmembrane region" description="Helical" evidence="11">
    <location>
        <begin position="53"/>
        <end position="74"/>
    </location>
</feature>
<feature type="domain" description="SRCR" evidence="12">
    <location>
        <begin position="246"/>
        <end position="342"/>
    </location>
</feature>
<evidence type="ECO:0000256" key="2">
    <source>
        <dbReference type="ARBA" id="ARBA00022692"/>
    </source>
</evidence>
<dbReference type="PANTHER" id="PTHR48071">
    <property type="entry name" value="SRCR DOMAIN-CONTAINING PROTEIN"/>
    <property type="match status" value="1"/>
</dbReference>
<dbReference type="PRINTS" id="PR00258">
    <property type="entry name" value="SPERACTRCPTR"/>
</dbReference>
<keyword evidence="5 11" id="KW-0472">Membrane</keyword>
<dbReference type="OrthoDB" id="10037288at2759"/>
<dbReference type="InterPro" id="IPR001190">
    <property type="entry name" value="SRCR"/>
</dbReference>
<comment type="subcellular location">
    <subcellularLocation>
        <location evidence="1">Membrane</location>
        <topology evidence="1">Single-pass type II membrane protein</topology>
    </subcellularLocation>
</comment>
<evidence type="ECO:0000256" key="6">
    <source>
        <dbReference type="ARBA" id="ARBA00023157"/>
    </source>
</evidence>
<sequence>METDVDAGAGAGKPSVFAQINPLYDNSMKLREADSYELQPRDVRPGRKKVKGYCVPALVLFLLLLTALSSVLAYKDAACPAGPPGRTGLQGPPGRPGAPGQAGIRGAPGRDGIPGSPGEKGSRGEPGETGERGPAGAPGPKGAPGVKGEHGDPGPRGPEGSRGAQGPQGEPGEKGSMGPKGETGLALAGPPGPQGPKGDRGFPGPQGPSGEKGSRGDAGRQGDPGPKGDKSEEGAKGSASAAAAVVRLASGTANRGRVEVLHQGIWGTVCDDGFDSVDALVVCRMLGFQRAKQVYTDGRGSGRIWLDELQCTGSESSIFDCPHAGIGINNCQHNENVGVSCASPPQNSSNSNQEKPAPTPGPVQAYLNQHQSGNTAAGLPNRTDAAGCDPRLRESLRKQTEAVIGVISLTNKEQKYVSIPEKHMNQLRVQCLSNSDPVLLSNNTSSAMWNLVPLRKHVSPAAAPLDLGSFVLEPDLDLHLVEPEFGGQGPPPLISDVPACLKLRPQPPQLFSCEGRPSTLLLHPTRATPLPPELPGPRA</sequence>
<dbReference type="SMART" id="SM00202">
    <property type="entry name" value="SR"/>
    <property type="match status" value="1"/>
</dbReference>
<dbReference type="GO" id="GO:0016020">
    <property type="term" value="C:membrane"/>
    <property type="evidence" value="ECO:0007669"/>
    <property type="project" value="UniProtKB-SubCell"/>
</dbReference>
<proteinExistence type="predicted"/>
<protein>
    <recommendedName>
        <fullName evidence="12">SRCR domain-containing protein</fullName>
    </recommendedName>
</protein>
<evidence type="ECO:0000256" key="5">
    <source>
        <dbReference type="ARBA" id="ARBA00023136"/>
    </source>
</evidence>
<evidence type="ECO:0000256" key="4">
    <source>
        <dbReference type="ARBA" id="ARBA00022989"/>
    </source>
</evidence>
<comment type="caution">
    <text evidence="13">The sequence shown here is derived from an EMBL/GenBank/DDBJ whole genome shotgun (WGS) entry which is preliminary data.</text>
</comment>
<evidence type="ECO:0000256" key="8">
    <source>
        <dbReference type="ARBA" id="ARBA00023180"/>
    </source>
</evidence>
<dbReference type="FunFam" id="3.10.250.10:FF:000011">
    <property type="entry name" value="Scavenger receptor class A member 5"/>
    <property type="match status" value="1"/>
</dbReference>
<feature type="region of interest" description="Disordered" evidence="10">
    <location>
        <begin position="83"/>
        <end position="238"/>
    </location>
</feature>
<evidence type="ECO:0000259" key="12">
    <source>
        <dbReference type="PROSITE" id="PS50287"/>
    </source>
</evidence>
<reference evidence="13 14" key="1">
    <citation type="journal article" date="2019" name="Sci. Data">
        <title>Hybrid genome assembly and annotation of Danionella translucida.</title>
        <authorList>
            <person name="Kadobianskyi M."/>
            <person name="Schulze L."/>
            <person name="Schuelke M."/>
            <person name="Judkewitz B."/>
        </authorList>
    </citation>
    <scope>NUCLEOTIDE SEQUENCE [LARGE SCALE GENOMIC DNA]</scope>
    <source>
        <strain evidence="13 14">Bolton</strain>
    </source>
</reference>
<evidence type="ECO:0000313" key="13">
    <source>
        <dbReference type="EMBL" id="TRY88840.1"/>
    </source>
</evidence>
<evidence type="ECO:0000313" key="14">
    <source>
        <dbReference type="Proteomes" id="UP000316079"/>
    </source>
</evidence>
<evidence type="ECO:0000256" key="7">
    <source>
        <dbReference type="ARBA" id="ARBA00023170"/>
    </source>
</evidence>